<dbReference type="Proteomes" id="UP000032417">
    <property type="component" value="Chromosome 1"/>
</dbReference>
<feature type="signal peptide" evidence="2">
    <location>
        <begin position="1"/>
        <end position="20"/>
    </location>
</feature>
<evidence type="ECO:0000313" key="4">
    <source>
        <dbReference type="EMBL" id="CEA15479.1"/>
    </source>
</evidence>
<dbReference type="Gene3D" id="2.60.120.230">
    <property type="match status" value="1"/>
</dbReference>
<evidence type="ECO:0000259" key="3">
    <source>
        <dbReference type="SMART" id="SM01290"/>
    </source>
</evidence>
<protein>
    <recommendedName>
        <fullName evidence="3">Peptide-N-glycosidase F N-terminal domain-containing protein</fullName>
    </recommendedName>
</protein>
<feature type="chain" id="PRO_5001933280" description="Peptide-N-glycosidase F N-terminal domain-containing protein" evidence="2">
    <location>
        <begin position="21"/>
        <end position="410"/>
    </location>
</feature>
<dbReference type="SUPFAM" id="SSF49742">
    <property type="entry name" value="PHM/PNGase F"/>
    <property type="match status" value="1"/>
</dbReference>
<keyword evidence="2" id="KW-0732">Signal</keyword>
<name>A0A098BXT8_9BACT</name>
<organism evidence="4 5">
    <name type="scientific">Fermentimonas caenicola</name>
    <dbReference type="NCBI Taxonomy" id="1562970"/>
    <lineage>
        <taxon>Bacteria</taxon>
        <taxon>Pseudomonadati</taxon>
        <taxon>Bacteroidota</taxon>
        <taxon>Bacteroidia</taxon>
        <taxon>Bacteroidales</taxon>
        <taxon>Dysgonomonadaceae</taxon>
        <taxon>Fermentimonas</taxon>
    </lineage>
</organism>
<dbReference type="EMBL" id="LN515532">
    <property type="protein sequence ID" value="CEA15479.1"/>
    <property type="molecule type" value="Genomic_DNA"/>
</dbReference>
<accession>A0A098BXT8</accession>
<sequence length="410" mass="46281">MKRLISVTILLVAFLQLSLAQRTKDVINKKVFNDTPILFNPSEYPNGVVEKGDIVYLGNGRIALKKIDIPKFTNFTNVEIKISLVSNGDPWDKSGSCFVIPAESGINMIDIAADRHVYPQQDTTLYEHFKGIVRGENYNPTVELMRFMTPFGVGHFSADDDSTSAKRRPVYVDGWAKEVVWTQDITDLLSLLESDAYVGIFIDTWTPEGYIVDLELKFTESALACDLRPEVHVEPLINTNYYIGQSHPDIFSRRDVEIAFNIPENAKNVRLKYITTGHGGHSGGDEFRPQKNILSIDGEEILNFTPWRTDCASFRRFNPTSGVWLRTRPMAYIGRGGKREVKEIEEPLASSDLSRSNWCPGSDVTPEEINLQVIKPGNHTLTISIPESTPISDDKLNHWLVSAYLVWEIL</sequence>
<evidence type="ECO:0000256" key="1">
    <source>
        <dbReference type="ARBA" id="ARBA00023157"/>
    </source>
</evidence>
<dbReference type="GO" id="GO:0016715">
    <property type="term" value="F:oxidoreductase activity, acting on paired donors, with incorporation or reduction of molecular oxygen, reduced ascorbate as one donor, and incorporation of one atom of oxygen"/>
    <property type="evidence" value="ECO:0007669"/>
    <property type="project" value="InterPro"/>
</dbReference>
<evidence type="ECO:0000256" key="2">
    <source>
        <dbReference type="SAM" id="SignalP"/>
    </source>
</evidence>
<reference evidence="4 5" key="1">
    <citation type="submission" date="2014-08" db="EMBL/GenBank/DDBJ databases">
        <authorList>
            <person name="Wibberg D."/>
        </authorList>
    </citation>
    <scope>NUCLEOTIDE SEQUENCE [LARGE SCALE GENOMIC DNA]</scope>
    <source>
        <strain evidence="5">ING2-E5B</strain>
    </source>
</reference>
<evidence type="ECO:0000313" key="5">
    <source>
        <dbReference type="Proteomes" id="UP000032417"/>
    </source>
</evidence>
<dbReference type="KEGG" id="pbt:ING2E5B_0712"/>
<dbReference type="InterPro" id="IPR008977">
    <property type="entry name" value="PHM/PNGase_F_dom_sf"/>
</dbReference>
<dbReference type="InterPro" id="IPR043022">
    <property type="entry name" value="PngaseF_N_sf"/>
</dbReference>
<dbReference type="InterPro" id="IPR014784">
    <property type="entry name" value="Cu2_ascorb_mOase-like_C"/>
</dbReference>
<keyword evidence="5" id="KW-1185">Reference proteome</keyword>
<dbReference type="PATRIC" id="fig|1562970.3.peg.711"/>
<gene>
    <name evidence="4" type="ORF">ING2E5B_0712</name>
</gene>
<dbReference type="InterPro" id="IPR015197">
    <property type="entry name" value="PngaseF_C"/>
</dbReference>
<keyword evidence="1" id="KW-1015">Disulfide bond</keyword>
<proteinExistence type="predicted"/>
<dbReference type="OrthoDB" id="6281169at2"/>
<dbReference type="STRING" id="1562970.ING2E5B_0712"/>
<dbReference type="Gene3D" id="2.60.120.1570">
    <property type="entry name" value="Peptide-N-glycosidase F, N-terminal domain"/>
    <property type="match status" value="1"/>
</dbReference>
<dbReference type="HOGENOM" id="CLU_054912_0_0_10"/>
<dbReference type="Pfam" id="PF09112">
    <property type="entry name" value="N-glycanase_N"/>
    <property type="match status" value="1"/>
</dbReference>
<dbReference type="Pfam" id="PF09113">
    <property type="entry name" value="N-glycanase_C"/>
    <property type="match status" value="1"/>
</dbReference>
<dbReference type="AlphaFoldDB" id="A0A098BXT8"/>
<feature type="domain" description="Peptide-N-glycosidase F N-terminal" evidence="3">
    <location>
        <begin position="26"/>
        <end position="218"/>
    </location>
</feature>
<dbReference type="SMART" id="SM01290">
    <property type="entry name" value="N-glycanase_N"/>
    <property type="match status" value="1"/>
</dbReference>
<dbReference type="InterPro" id="IPR015196">
    <property type="entry name" value="PngaseF_N"/>
</dbReference>